<feature type="domain" description="RsdA/BaiN/AoA(So)-like Rossmann fold-like" evidence="4">
    <location>
        <begin position="2"/>
        <end position="396"/>
    </location>
</feature>
<dbReference type="Gene3D" id="1.10.8.260">
    <property type="entry name" value="HI0933 insert domain-like"/>
    <property type="match status" value="1"/>
</dbReference>
<comment type="cofactor">
    <cofactor evidence="1">
        <name>FAD</name>
        <dbReference type="ChEBI" id="CHEBI:57692"/>
    </cofactor>
</comment>
<evidence type="ECO:0000313" key="7">
    <source>
        <dbReference type="Proteomes" id="UP000377798"/>
    </source>
</evidence>
<name>A0A8H2M364_9FIRM</name>
<sequence length="403" mass="44849">MKIAIVGGGAGGLFLASLLPGATIFEGKDRVGKKLLVTGNGRCNLSNQDMDLGHFHGNKDLIRAVFQRASQDQVLDHFSLLGLDTLADHRQRIYPRTLQASSLVNILRRRVQENNQVFCQREILAIRPEKEGFVLKDQEGQEEFFHKLVLATGGRAMPKSGSRGQGYKLAQSLGHTVTPIFPAIVQVKTQDPFLNHLQGVKVEGLLEVHLDGKKLAQEAGEILITNYGLSGPPVLDLSRRANLAFREGKKVTFHFSLLNGSQDLDQVYTYVQERTYQYYHLTLEEFLEGLVHKKFIHVLAKSLDLSKETPLQDLAYQDLEKFWQLLSHYQMDMTGTMGYDQAQVTCGGVSGLEVDGTCQSKIHPGLYMIGELLDVDGDCGGYNLQWAWSSAMACAQGILQEEK</sequence>
<keyword evidence="3" id="KW-0274">FAD</keyword>
<proteinExistence type="predicted"/>
<evidence type="ECO:0000259" key="5">
    <source>
        <dbReference type="Pfam" id="PF22780"/>
    </source>
</evidence>
<reference evidence="6 7" key="1">
    <citation type="submission" date="2019-02" db="EMBL/GenBank/DDBJ databases">
        <authorList>
            <consortium name="Pathogen Informatics"/>
        </authorList>
    </citation>
    <scope>NUCLEOTIDE SEQUENCE [LARGE SCALE GENOMIC DNA]</scope>
    <source>
        <strain evidence="6 7">3012STDY7089603</strain>
    </source>
</reference>
<dbReference type="Pfam" id="PF03486">
    <property type="entry name" value="HI0933_like"/>
    <property type="match status" value="1"/>
</dbReference>
<keyword evidence="2" id="KW-0285">Flavoprotein</keyword>
<dbReference type="NCBIfam" id="TIGR00275">
    <property type="entry name" value="aminoacetone oxidase family FAD-binding enzyme"/>
    <property type="match status" value="1"/>
</dbReference>
<feature type="domain" description="RsdA/BaiN/AoA(So)-like insert" evidence="5">
    <location>
        <begin position="182"/>
        <end position="344"/>
    </location>
</feature>
<evidence type="ECO:0000256" key="3">
    <source>
        <dbReference type="ARBA" id="ARBA00022827"/>
    </source>
</evidence>
<dbReference type="InterPro" id="IPR023166">
    <property type="entry name" value="BaiN-like_dom_sf"/>
</dbReference>
<accession>A0A8H2M364</accession>
<protein>
    <submittedName>
        <fullName evidence="6">Flavoprotein, HI0933 family</fullName>
    </submittedName>
</protein>
<evidence type="ECO:0000256" key="1">
    <source>
        <dbReference type="ARBA" id="ARBA00001974"/>
    </source>
</evidence>
<dbReference type="EMBL" id="CAACYI010000001">
    <property type="protein sequence ID" value="VFB15729.1"/>
    <property type="molecule type" value="Genomic_DNA"/>
</dbReference>
<comment type="caution">
    <text evidence="6">The sequence shown here is derived from an EMBL/GenBank/DDBJ whole genome shotgun (WGS) entry which is preliminary data.</text>
</comment>
<dbReference type="InterPro" id="IPR057661">
    <property type="entry name" value="RsdA/BaiN/AoA(So)_Rossmann"/>
</dbReference>
<keyword evidence="7" id="KW-1185">Reference proteome</keyword>
<dbReference type="PANTHER" id="PTHR42887">
    <property type="entry name" value="OS12G0638800 PROTEIN"/>
    <property type="match status" value="1"/>
</dbReference>
<dbReference type="InterPro" id="IPR036188">
    <property type="entry name" value="FAD/NAD-bd_sf"/>
</dbReference>
<dbReference type="RefSeq" id="WP_131748136.1">
    <property type="nucleotide sequence ID" value="NZ_CAACYI010000001.1"/>
</dbReference>
<dbReference type="InterPro" id="IPR055178">
    <property type="entry name" value="RsdA/BaiN/AoA(So)-like_dom"/>
</dbReference>
<dbReference type="Gene3D" id="2.40.30.10">
    <property type="entry name" value="Translation factors"/>
    <property type="match status" value="1"/>
</dbReference>
<gene>
    <name evidence="6" type="ORF">NCTC13150_00231</name>
</gene>
<evidence type="ECO:0000313" key="6">
    <source>
        <dbReference type="EMBL" id="VFB15729.1"/>
    </source>
</evidence>
<dbReference type="Proteomes" id="UP000377798">
    <property type="component" value="Unassembled WGS sequence"/>
</dbReference>
<organism evidence="6 7">
    <name type="scientific">Urinicoccus massiliensis</name>
    <dbReference type="NCBI Taxonomy" id="1723382"/>
    <lineage>
        <taxon>Bacteria</taxon>
        <taxon>Bacillati</taxon>
        <taxon>Bacillota</taxon>
        <taxon>Tissierellia</taxon>
        <taxon>Tissierellales</taxon>
        <taxon>Peptoniphilaceae</taxon>
        <taxon>Urinicoccus</taxon>
    </lineage>
</organism>
<evidence type="ECO:0000259" key="4">
    <source>
        <dbReference type="Pfam" id="PF03486"/>
    </source>
</evidence>
<evidence type="ECO:0000256" key="2">
    <source>
        <dbReference type="ARBA" id="ARBA00022630"/>
    </source>
</evidence>
<dbReference type="InterPro" id="IPR004792">
    <property type="entry name" value="BaiN-like"/>
</dbReference>
<dbReference type="AlphaFoldDB" id="A0A8H2M364"/>
<dbReference type="SUPFAM" id="SSF51905">
    <property type="entry name" value="FAD/NAD(P)-binding domain"/>
    <property type="match status" value="1"/>
</dbReference>
<dbReference type="Gene3D" id="3.50.50.60">
    <property type="entry name" value="FAD/NAD(P)-binding domain"/>
    <property type="match status" value="1"/>
</dbReference>
<dbReference type="Pfam" id="PF22780">
    <property type="entry name" value="HI0933_like_1st"/>
    <property type="match status" value="1"/>
</dbReference>
<dbReference type="SUPFAM" id="SSF160996">
    <property type="entry name" value="HI0933 insert domain-like"/>
    <property type="match status" value="1"/>
</dbReference>
<dbReference type="PANTHER" id="PTHR42887:SF2">
    <property type="entry name" value="OS12G0638800 PROTEIN"/>
    <property type="match status" value="1"/>
</dbReference>